<feature type="transmembrane region" description="Helical" evidence="1">
    <location>
        <begin position="156"/>
        <end position="175"/>
    </location>
</feature>
<dbReference type="InterPro" id="IPR045393">
    <property type="entry name" value="DUF6518"/>
</dbReference>
<feature type="transmembrane region" description="Helical" evidence="1">
    <location>
        <begin position="39"/>
        <end position="55"/>
    </location>
</feature>
<keyword evidence="3" id="KW-1185">Reference proteome</keyword>
<reference evidence="2" key="1">
    <citation type="journal article" date="2014" name="Int. J. Syst. Evol. Microbiol.">
        <title>Complete genome sequence of Corynebacterium casei LMG S-19264T (=DSM 44701T), isolated from a smear-ripened cheese.</title>
        <authorList>
            <consortium name="US DOE Joint Genome Institute (JGI-PGF)"/>
            <person name="Walter F."/>
            <person name="Albersmeier A."/>
            <person name="Kalinowski J."/>
            <person name="Ruckert C."/>
        </authorList>
    </citation>
    <scope>NUCLEOTIDE SEQUENCE</scope>
    <source>
        <strain evidence="2">CGMCC 4.7299</strain>
    </source>
</reference>
<keyword evidence="1" id="KW-0472">Membrane</keyword>
<dbReference type="RefSeq" id="WP_189082354.1">
    <property type="nucleotide sequence ID" value="NZ_BMMX01000044.1"/>
</dbReference>
<feature type="transmembrane region" description="Helical" evidence="1">
    <location>
        <begin position="182"/>
        <end position="204"/>
    </location>
</feature>
<evidence type="ECO:0000256" key="1">
    <source>
        <dbReference type="SAM" id="Phobius"/>
    </source>
</evidence>
<dbReference type="EMBL" id="BMMX01000044">
    <property type="protein sequence ID" value="GGL14327.1"/>
    <property type="molecule type" value="Genomic_DNA"/>
</dbReference>
<organism evidence="2 3">
    <name type="scientific">Mangrovihabitans endophyticus</name>
    <dbReference type="NCBI Taxonomy" id="1751298"/>
    <lineage>
        <taxon>Bacteria</taxon>
        <taxon>Bacillati</taxon>
        <taxon>Actinomycetota</taxon>
        <taxon>Actinomycetes</taxon>
        <taxon>Micromonosporales</taxon>
        <taxon>Micromonosporaceae</taxon>
        <taxon>Mangrovihabitans</taxon>
    </lineage>
</organism>
<sequence length="205" mass="21722">MRLSGRKVAIGAVLGGFCLGFLDFMWIKFMPYPFADLGNSMAVWALAAFFFGWWVRDGWARAAVGAATMLVVGVPSYDLAAALIQHDDWAVMWSVVTIVWMALGVAAGIVFGIGGVWAHDSGWRRLAGIALPGAVLFAESIMLARRIANPSYGTDSLWPALIDAALGLLVVMLVARRVRERAAALALAAALGVVGWVAFGIAGIG</sequence>
<name>A0A8J3FSF9_9ACTN</name>
<gene>
    <name evidence="2" type="ORF">GCM10012284_56350</name>
</gene>
<keyword evidence="1" id="KW-1133">Transmembrane helix</keyword>
<evidence type="ECO:0000313" key="2">
    <source>
        <dbReference type="EMBL" id="GGL14327.1"/>
    </source>
</evidence>
<evidence type="ECO:0000313" key="3">
    <source>
        <dbReference type="Proteomes" id="UP000656042"/>
    </source>
</evidence>
<keyword evidence="1" id="KW-0812">Transmembrane</keyword>
<dbReference type="Proteomes" id="UP000656042">
    <property type="component" value="Unassembled WGS sequence"/>
</dbReference>
<reference evidence="2" key="2">
    <citation type="submission" date="2020-09" db="EMBL/GenBank/DDBJ databases">
        <authorList>
            <person name="Sun Q."/>
            <person name="Zhou Y."/>
        </authorList>
    </citation>
    <scope>NUCLEOTIDE SEQUENCE</scope>
    <source>
        <strain evidence="2">CGMCC 4.7299</strain>
    </source>
</reference>
<dbReference type="AlphaFoldDB" id="A0A8J3FSF9"/>
<protein>
    <submittedName>
        <fullName evidence="2">Uncharacterized protein</fullName>
    </submittedName>
</protein>
<feature type="transmembrane region" description="Helical" evidence="1">
    <location>
        <begin position="62"/>
        <end position="84"/>
    </location>
</feature>
<feature type="transmembrane region" description="Helical" evidence="1">
    <location>
        <begin position="90"/>
        <end position="114"/>
    </location>
</feature>
<proteinExistence type="predicted"/>
<feature type="transmembrane region" description="Helical" evidence="1">
    <location>
        <begin position="126"/>
        <end position="144"/>
    </location>
</feature>
<accession>A0A8J3FSF9</accession>
<feature type="transmembrane region" description="Helical" evidence="1">
    <location>
        <begin position="7"/>
        <end position="27"/>
    </location>
</feature>
<comment type="caution">
    <text evidence="2">The sequence shown here is derived from an EMBL/GenBank/DDBJ whole genome shotgun (WGS) entry which is preliminary data.</text>
</comment>
<dbReference type="Pfam" id="PF20128">
    <property type="entry name" value="DUF6518"/>
    <property type="match status" value="1"/>
</dbReference>